<dbReference type="Gene3D" id="2.130.10.10">
    <property type="entry name" value="YVTN repeat-like/Quinoprotein amine dehydrogenase"/>
    <property type="match status" value="4"/>
</dbReference>
<dbReference type="GO" id="GO:0032040">
    <property type="term" value="C:small-subunit processome"/>
    <property type="evidence" value="ECO:0007669"/>
    <property type="project" value="TreeGrafter"/>
</dbReference>
<dbReference type="InterPro" id="IPR019775">
    <property type="entry name" value="WD40_repeat_CS"/>
</dbReference>
<keyword evidence="7" id="KW-1185">Reference proteome</keyword>
<dbReference type="SUPFAM" id="SSF50978">
    <property type="entry name" value="WD40 repeat-like"/>
    <property type="match status" value="3"/>
</dbReference>
<dbReference type="AlphaFoldDB" id="A0A9P6EYU6"/>
<reference evidence="6" key="1">
    <citation type="journal article" date="2020" name="Fungal Divers.">
        <title>Resolving the Mortierellaceae phylogeny through synthesis of multi-gene phylogenetics and phylogenomics.</title>
        <authorList>
            <person name="Vandepol N."/>
            <person name="Liber J."/>
            <person name="Desiro A."/>
            <person name="Na H."/>
            <person name="Kennedy M."/>
            <person name="Barry K."/>
            <person name="Grigoriev I.V."/>
            <person name="Miller A.N."/>
            <person name="O'Donnell K."/>
            <person name="Stajich J.E."/>
            <person name="Bonito G."/>
        </authorList>
    </citation>
    <scope>NUCLEOTIDE SEQUENCE</scope>
    <source>
        <strain evidence="6">NRRL 2591</strain>
    </source>
</reference>
<evidence type="ECO:0000256" key="3">
    <source>
        <dbReference type="PROSITE-ProRule" id="PRU00221"/>
    </source>
</evidence>
<dbReference type="GO" id="GO:0034455">
    <property type="term" value="C:t-UTP complex"/>
    <property type="evidence" value="ECO:0007669"/>
    <property type="project" value="TreeGrafter"/>
</dbReference>
<dbReference type="EMBL" id="JAAAXW010000326">
    <property type="protein sequence ID" value="KAF9538197.1"/>
    <property type="molecule type" value="Genomic_DNA"/>
</dbReference>
<dbReference type="PROSITE" id="PS50082">
    <property type="entry name" value="WD_REPEATS_2"/>
    <property type="match status" value="3"/>
</dbReference>
<comment type="caution">
    <text evidence="6">The sequence shown here is derived from an EMBL/GenBank/DDBJ whole genome shotgun (WGS) entry which is preliminary data.</text>
</comment>
<dbReference type="InterPro" id="IPR046351">
    <property type="entry name" value="UTP4"/>
</dbReference>
<feature type="domain" description="EIPR1-like beta-propeller" evidence="5">
    <location>
        <begin position="819"/>
        <end position="1110"/>
    </location>
</feature>
<feature type="repeat" description="WD" evidence="3">
    <location>
        <begin position="123"/>
        <end position="164"/>
    </location>
</feature>
<dbReference type="SMART" id="SM00320">
    <property type="entry name" value="WD40"/>
    <property type="match status" value="15"/>
</dbReference>
<dbReference type="GO" id="GO:0030686">
    <property type="term" value="C:90S preribosome"/>
    <property type="evidence" value="ECO:0007669"/>
    <property type="project" value="InterPro"/>
</dbReference>
<evidence type="ECO:0000256" key="4">
    <source>
        <dbReference type="SAM" id="MobiDB-lite"/>
    </source>
</evidence>
<dbReference type="GO" id="GO:0003723">
    <property type="term" value="F:RNA binding"/>
    <property type="evidence" value="ECO:0007669"/>
    <property type="project" value="TreeGrafter"/>
</dbReference>
<dbReference type="PANTHER" id="PTHR44163">
    <property type="entry name" value="U3 SMALL NUCLEOLAR RNA-ASSOCIATED PROTEIN 4 HOMOLOG"/>
    <property type="match status" value="1"/>
</dbReference>
<gene>
    <name evidence="6" type="primary">UTP4</name>
    <name evidence="6" type="ORF">EC957_007108</name>
</gene>
<dbReference type="InterPro" id="IPR015943">
    <property type="entry name" value="WD40/YVTN_repeat-like_dom_sf"/>
</dbReference>
<evidence type="ECO:0000256" key="1">
    <source>
        <dbReference type="ARBA" id="ARBA00022574"/>
    </source>
</evidence>
<organism evidence="6 7">
    <name type="scientific">Mortierella hygrophila</name>
    <dbReference type="NCBI Taxonomy" id="979708"/>
    <lineage>
        <taxon>Eukaryota</taxon>
        <taxon>Fungi</taxon>
        <taxon>Fungi incertae sedis</taxon>
        <taxon>Mucoromycota</taxon>
        <taxon>Mortierellomycotina</taxon>
        <taxon>Mortierellomycetes</taxon>
        <taxon>Mortierellales</taxon>
        <taxon>Mortierellaceae</taxon>
        <taxon>Mortierella</taxon>
    </lineage>
</organism>
<feature type="repeat" description="WD" evidence="3">
    <location>
        <begin position="167"/>
        <end position="208"/>
    </location>
</feature>
<proteinExistence type="predicted"/>
<evidence type="ECO:0000313" key="6">
    <source>
        <dbReference type="EMBL" id="KAF9538197.1"/>
    </source>
</evidence>
<keyword evidence="1 3" id="KW-0853">WD repeat</keyword>
<dbReference type="InterPro" id="IPR059104">
    <property type="entry name" value="Beta-prop_EIPR1-like"/>
</dbReference>
<dbReference type="InterPro" id="IPR036322">
    <property type="entry name" value="WD40_repeat_dom_sf"/>
</dbReference>
<dbReference type="PANTHER" id="PTHR44163:SF1">
    <property type="entry name" value="U3 SMALL NUCLEOLAR RNA-ASSOCIATED PROTEIN 4 HOMOLOG"/>
    <property type="match status" value="1"/>
</dbReference>
<dbReference type="Pfam" id="PF00400">
    <property type="entry name" value="WD40"/>
    <property type="match status" value="5"/>
</dbReference>
<dbReference type="Pfam" id="PF23609">
    <property type="entry name" value="Beta-prop_EIPR1"/>
    <property type="match status" value="1"/>
</dbReference>
<sequence length="1203" mass="134472">MEVHRCRFVDYVPSAANALAFAPNTTRPVLACGRANGDIELWNPKHDWTLEKVIPGGKNTSVEAIAWSHQTVLTEDEDFWDSEKEKQAAIKKLTKTPPRLFSAGLNAVVTEWDLTSLKPKRSVDSHGGAVWCMATNNANTVLAVGCEDGCVRLFDIADGEFTFIRSFDKQRTRILSLAWSQDDKIMVTGSANSSIYKWDVEQGRVATRMTVERVPGEDTLVWSVKILSTGDIVSGDSLGHVKIWDGTTTTMIQSFNSHGADVLCLAVGRDGTTVFSSGVDRKCNQYRLVDQPAPKKTGKNGTTHGKTEMVNKWVLSATRRFHSHDVRAMAMDESRNVDALVTGGVDVSLVVCSASQFTDINQRRISYVPQRPVISMSKSTRLMLCRQANGIKVWRLGKSASPIQPFSDFEIGAHMDLIEPQQAVLEMNFRDDRNLTSSAMSEDGHWIAVADIEEVKLFRIDENPSLPGQLIVKKQKSFPGVRGTGAHFLAFTPDNSRLVVASTDSTVVIVDISQWESKKFDVLAKFSQHRGVGGKVAGSMDVDGEEQEVSGGDGHVETIISMAVSADGQWLATGDVKNRIFVFNLDTVQHHATLPTFDAPLTALHFHPSSPVLVVPTASNVFYVFNVETRLMSDWSREYSSDKAFPTKFLAFRDKIQGVAFNPARKNTLMVWGAKYMCHVDLTLGVGDRNAALSVGKRKRDEMIEAEKRKQQRERRMMKYAENGVLSAPDMENGEAVVVLEKNGKKVRKVLTDDFMENQEAEVNFQVIHKFQPLMFVDFLDDNSLVVVELPFIKILSTLPPSYYRASYGTTSMEHGEHRSCAYGLRHQARCLSAIKSTDGKSSFIIGTQELSRPNEVHLLTFDEEFFEISKTIFNHPHEIWDISASKEDPDLFFTCYREVIDGKKTQSKASLWRMKRGYQEQEEDGHEGGMHHHQPRGELEHVLSLDIGDGSVKKVIWQDKTEVISVEDWRICIWDIDIKQGTAKLTGSIDTPDKGFKFTSAVMNPHAQEVVAVYGRSIQGWNLSSLKPTFTIKDAQPALLFCVDYNPNRPFQIATGGDDCKVRIWDVRDITAGPIMTIQDHTHWVWSVAYNKFHDQLMLTSSSDCQVNLQSIVSISTGAEYKYEGDASEGEQGAEEDGEQGDNVQDPPTDGLVQAFDQHEDSVYQVAWSSVDPWLFMSLSHDGRAVMNQVPSEEKFKILLNY</sequence>
<dbReference type="GO" id="GO:0000462">
    <property type="term" value="P:maturation of SSU-rRNA from tricistronic rRNA transcript (SSU-rRNA, 5.8S rRNA, LSU-rRNA)"/>
    <property type="evidence" value="ECO:0007669"/>
    <property type="project" value="InterPro"/>
</dbReference>
<feature type="compositionally biased region" description="Acidic residues" evidence="4">
    <location>
        <begin position="1127"/>
        <end position="1141"/>
    </location>
</feature>
<dbReference type="PROSITE" id="PS00678">
    <property type="entry name" value="WD_REPEATS_1"/>
    <property type="match status" value="1"/>
</dbReference>
<accession>A0A9P6EYU6</accession>
<evidence type="ECO:0000259" key="5">
    <source>
        <dbReference type="Pfam" id="PF23609"/>
    </source>
</evidence>
<feature type="region of interest" description="Disordered" evidence="4">
    <location>
        <begin position="1124"/>
        <end position="1151"/>
    </location>
</feature>
<keyword evidence="2" id="KW-0677">Repeat</keyword>
<protein>
    <submittedName>
        <fullName evidence="6">U3 small nucleolar RNA-associated protein</fullName>
    </submittedName>
</protein>
<feature type="repeat" description="WD" evidence="3">
    <location>
        <begin position="1034"/>
        <end position="1069"/>
    </location>
</feature>
<evidence type="ECO:0000256" key="2">
    <source>
        <dbReference type="ARBA" id="ARBA00022737"/>
    </source>
</evidence>
<dbReference type="PROSITE" id="PS50294">
    <property type="entry name" value="WD_REPEATS_REGION"/>
    <property type="match status" value="1"/>
</dbReference>
<name>A0A9P6EYU6_9FUNG</name>
<dbReference type="Proteomes" id="UP000723463">
    <property type="component" value="Unassembled WGS sequence"/>
</dbReference>
<dbReference type="InterPro" id="IPR001680">
    <property type="entry name" value="WD40_rpt"/>
</dbReference>
<evidence type="ECO:0000313" key="7">
    <source>
        <dbReference type="Proteomes" id="UP000723463"/>
    </source>
</evidence>